<protein>
    <submittedName>
        <fullName evidence="1">Uncharacterized protein</fullName>
    </submittedName>
</protein>
<evidence type="ECO:0000313" key="1">
    <source>
        <dbReference type="EMBL" id="MDX8483196.1"/>
    </source>
</evidence>
<proteinExistence type="predicted"/>
<feature type="non-terminal residue" evidence="1">
    <location>
        <position position="1"/>
    </location>
</feature>
<accession>A0ABU4Y8E0</accession>
<comment type="caution">
    <text evidence="1">The sequence shown here is derived from an EMBL/GenBank/DDBJ whole genome shotgun (WGS) entry which is preliminary data.</text>
</comment>
<evidence type="ECO:0000313" key="2">
    <source>
        <dbReference type="Proteomes" id="UP001287059"/>
    </source>
</evidence>
<dbReference type="EMBL" id="JAVIIW010000072">
    <property type="protein sequence ID" value="MDX8483196.1"/>
    <property type="molecule type" value="Genomic_DNA"/>
</dbReference>
<dbReference type="Proteomes" id="UP001287059">
    <property type="component" value="Unassembled WGS sequence"/>
</dbReference>
<keyword evidence="2" id="KW-1185">Reference proteome</keyword>
<organism evidence="1 2">
    <name type="scientific">Mesorhizobium album</name>
    <dbReference type="NCBI Taxonomy" id="3072314"/>
    <lineage>
        <taxon>Bacteria</taxon>
        <taxon>Pseudomonadati</taxon>
        <taxon>Pseudomonadota</taxon>
        <taxon>Alphaproteobacteria</taxon>
        <taxon>Hyphomicrobiales</taxon>
        <taxon>Phyllobacteriaceae</taxon>
        <taxon>Mesorhizobium</taxon>
    </lineage>
</organism>
<name>A0ABU4Y8E0_9HYPH</name>
<gene>
    <name evidence="1" type="ORF">RFN28_32810</name>
</gene>
<reference evidence="1 2" key="1">
    <citation type="submission" date="2023-08" db="EMBL/GenBank/DDBJ databases">
        <title>Implementing the SeqCode for naming new Mesorhizobium species isolated from Vachellia karroo root nodules.</title>
        <authorList>
            <person name="Van Lill M."/>
        </authorList>
    </citation>
    <scope>NUCLEOTIDE SEQUENCE [LARGE SCALE GENOMIC DNA]</scope>
    <source>
        <strain evidence="1 2">VK24D</strain>
    </source>
</reference>
<sequence length="68" mass="7110">SDQDWSLLADAFTNAGGTVAEMNAIANVSQEFEGLCPAAAKLYGAALSLQGEPGRHIKTALLYEVAKN</sequence>